<dbReference type="InterPro" id="IPR033116">
    <property type="entry name" value="TRYPSIN_SER"/>
</dbReference>
<dbReference type="OrthoDB" id="5565075at2759"/>
<dbReference type="Proteomes" id="UP000515160">
    <property type="component" value="Chromosome 3"/>
</dbReference>
<evidence type="ECO:0000256" key="8">
    <source>
        <dbReference type="RuleBase" id="RU363034"/>
    </source>
</evidence>
<feature type="domain" description="Peptidase S1" evidence="10">
    <location>
        <begin position="36"/>
        <end position="264"/>
    </location>
</feature>
<evidence type="ECO:0000256" key="7">
    <source>
        <dbReference type="ARBA" id="ARBA00023157"/>
    </source>
</evidence>
<dbReference type="InterPro" id="IPR009003">
    <property type="entry name" value="Peptidase_S1_PA"/>
</dbReference>
<comment type="similarity">
    <text evidence="1">Belongs to the peptidase S1 family.</text>
</comment>
<dbReference type="InterPro" id="IPR043504">
    <property type="entry name" value="Peptidase_S1_PA_chymotrypsin"/>
</dbReference>
<organism evidence="11 12">
    <name type="scientific">Drosophila albomicans</name>
    <name type="common">Fruit fly</name>
    <dbReference type="NCBI Taxonomy" id="7291"/>
    <lineage>
        <taxon>Eukaryota</taxon>
        <taxon>Metazoa</taxon>
        <taxon>Ecdysozoa</taxon>
        <taxon>Arthropoda</taxon>
        <taxon>Hexapoda</taxon>
        <taxon>Insecta</taxon>
        <taxon>Pterygota</taxon>
        <taxon>Neoptera</taxon>
        <taxon>Endopterygota</taxon>
        <taxon>Diptera</taxon>
        <taxon>Brachycera</taxon>
        <taxon>Muscomorpha</taxon>
        <taxon>Ephydroidea</taxon>
        <taxon>Drosophilidae</taxon>
        <taxon>Drosophila</taxon>
    </lineage>
</organism>
<keyword evidence="11" id="KW-1185">Reference proteome</keyword>
<proteinExistence type="inferred from homology"/>
<dbReference type="GO" id="GO:0004252">
    <property type="term" value="F:serine-type endopeptidase activity"/>
    <property type="evidence" value="ECO:0007669"/>
    <property type="project" value="InterPro"/>
</dbReference>
<keyword evidence="5 8" id="KW-0720">Serine protease</keyword>
<evidence type="ECO:0000313" key="12">
    <source>
        <dbReference type="RefSeq" id="XP_051859887.1"/>
    </source>
</evidence>
<evidence type="ECO:0000256" key="3">
    <source>
        <dbReference type="ARBA" id="ARBA00022729"/>
    </source>
</evidence>
<dbReference type="Gene3D" id="2.40.10.10">
    <property type="entry name" value="Trypsin-like serine proteases"/>
    <property type="match status" value="2"/>
</dbReference>
<reference evidence="12" key="1">
    <citation type="submission" date="2025-08" db="UniProtKB">
        <authorList>
            <consortium name="RefSeq"/>
        </authorList>
    </citation>
    <scope>IDENTIFICATION</scope>
    <source>
        <strain evidence="12">15112-1751.03</strain>
        <tissue evidence="12">Whole Adult</tissue>
    </source>
</reference>
<dbReference type="PROSITE" id="PS00134">
    <property type="entry name" value="TRYPSIN_HIS"/>
    <property type="match status" value="1"/>
</dbReference>
<dbReference type="GeneID" id="117567246"/>
<dbReference type="PANTHER" id="PTHR24276">
    <property type="entry name" value="POLYSERASE-RELATED"/>
    <property type="match status" value="1"/>
</dbReference>
<dbReference type="InterPro" id="IPR050430">
    <property type="entry name" value="Peptidase_S1"/>
</dbReference>
<keyword evidence="3 9" id="KW-0732">Signal</keyword>
<evidence type="ECO:0000313" key="11">
    <source>
        <dbReference type="Proteomes" id="UP000515160"/>
    </source>
</evidence>
<name>A0A9C6WHM7_DROAB</name>
<dbReference type="SMART" id="SM00020">
    <property type="entry name" value="Tryp_SPc"/>
    <property type="match status" value="1"/>
</dbReference>
<evidence type="ECO:0000256" key="1">
    <source>
        <dbReference type="ARBA" id="ARBA00007664"/>
    </source>
</evidence>
<evidence type="ECO:0000259" key="10">
    <source>
        <dbReference type="PROSITE" id="PS50240"/>
    </source>
</evidence>
<dbReference type="CDD" id="cd00190">
    <property type="entry name" value="Tryp_SPc"/>
    <property type="match status" value="1"/>
</dbReference>
<accession>A0A9C6WHM7</accession>
<dbReference type="RefSeq" id="XP_051859887.1">
    <property type="nucleotide sequence ID" value="XM_052003927.1"/>
</dbReference>
<keyword evidence="7" id="KW-1015">Disulfide bond</keyword>
<keyword evidence="2 8" id="KW-0645">Protease</keyword>
<dbReference type="InterPro" id="IPR001314">
    <property type="entry name" value="Peptidase_S1A"/>
</dbReference>
<dbReference type="PRINTS" id="PR00722">
    <property type="entry name" value="CHYMOTRYPSIN"/>
</dbReference>
<dbReference type="FunFam" id="2.40.10.10:FF:000025">
    <property type="entry name" value="serine proteases 1/2"/>
    <property type="match status" value="1"/>
</dbReference>
<evidence type="ECO:0000256" key="5">
    <source>
        <dbReference type="ARBA" id="ARBA00022825"/>
    </source>
</evidence>
<dbReference type="InterPro" id="IPR001254">
    <property type="entry name" value="Trypsin_dom"/>
</dbReference>
<dbReference type="Pfam" id="PF00089">
    <property type="entry name" value="Trypsin"/>
    <property type="match status" value="1"/>
</dbReference>
<dbReference type="PROSITE" id="PS50240">
    <property type="entry name" value="TRYPSIN_DOM"/>
    <property type="match status" value="1"/>
</dbReference>
<keyword evidence="4 8" id="KW-0378">Hydrolase</keyword>
<feature type="signal peptide" evidence="9">
    <location>
        <begin position="1"/>
        <end position="19"/>
    </location>
</feature>
<dbReference type="AlphaFoldDB" id="A0A9C6WHM7"/>
<evidence type="ECO:0000256" key="9">
    <source>
        <dbReference type="SAM" id="SignalP"/>
    </source>
</evidence>
<evidence type="ECO:0000256" key="2">
    <source>
        <dbReference type="ARBA" id="ARBA00022670"/>
    </source>
</evidence>
<protein>
    <submittedName>
        <fullName evidence="12">Serine protease 1-like isoform X2</fullName>
    </submittedName>
</protein>
<dbReference type="GO" id="GO:0006508">
    <property type="term" value="P:proteolysis"/>
    <property type="evidence" value="ECO:0007669"/>
    <property type="project" value="UniProtKB-KW"/>
</dbReference>
<gene>
    <name evidence="12" type="primary">LOC117567246</name>
</gene>
<feature type="chain" id="PRO_5039151375" evidence="9">
    <location>
        <begin position="20"/>
        <end position="268"/>
    </location>
</feature>
<dbReference type="InterPro" id="IPR018114">
    <property type="entry name" value="TRYPSIN_HIS"/>
</dbReference>
<dbReference type="SUPFAM" id="SSF50494">
    <property type="entry name" value="Trypsin-like serine proteases"/>
    <property type="match status" value="1"/>
</dbReference>
<dbReference type="PANTHER" id="PTHR24276:SF98">
    <property type="entry name" value="FI18310P1-RELATED"/>
    <property type="match status" value="1"/>
</dbReference>
<evidence type="ECO:0000256" key="4">
    <source>
        <dbReference type="ARBA" id="ARBA00022801"/>
    </source>
</evidence>
<keyword evidence="6" id="KW-0865">Zymogen</keyword>
<dbReference type="PROSITE" id="PS00135">
    <property type="entry name" value="TRYPSIN_SER"/>
    <property type="match status" value="1"/>
</dbReference>
<evidence type="ECO:0000256" key="6">
    <source>
        <dbReference type="ARBA" id="ARBA00023145"/>
    </source>
</evidence>
<sequence>MKLFAVLLPLICFFGYAFANDNATAELLDLVPDTIITNGYPAYEGKAPYIVSLNFRRDGNNALTLCSGSIIANNWVLTAAHCIHDKHYVEIHYGSNWRWNGQYNLVVRHNNFVRHPQWPHIQGNDIGLIRTPHVNFNDRVNRIRLPLLSQRNDLMENWWALACGWGRQADGQLADWLQCIDETIMSNHECSRTYWDIPIGVLCLRTPGGRSTCGGDSGGPLVTHDNPILVGITSFGLASSCTTGAPAGFTRVSAHLDWIRQHSGVAYY</sequence>
<dbReference type="FunFam" id="2.40.10.10:FF:000068">
    <property type="entry name" value="transmembrane protease serine 2"/>
    <property type="match status" value="1"/>
</dbReference>